<sequence>MNRLVRVTAVVAATIVMLAACAGLPTAGYVQPGNQTGTAQADAVWQFTPDGPSEDASPAEIVLGFLEAGESPTGNWDIAREFLTDDFAAEWRPESQVTVENISDRTIADFVGDAEEIADAGSGELRVSVTPTAFVGEDGQYVPASGGARALNFQLVRDDAGQWRVSAAPDGVVVASGRFDYIFSEHVLYFFAVGSARLVPDMRWFPNTTGMASRIARTLVDGGPSDWLDGAVTTAFDGVNMGRQSVPLADDGMATVDLSGLVRERSDLDRGRMLVQLQSSLASAGVHAVQITVDDQPLRIPEITVDYAQPDARALVMTHDEFGFLGRETDRIPGLSDVIETRFTAEASEDDAATSITVAGDHSHAAVQSEDGTVWRVRDDGTLDDLVYGSEWVAPALDPFGFIWSVPEERSSALQAWGDDGEPISIAGLDELSEIDDIRMARDGARLAIAGAIDDRPVLFVAGITRAPDGTPIELAGVLEATALPERADVIAWVADTTVAVAIPGDNRTIVIEQTIGGRSERLTASFAITMMTYGNPQSNERMLTRDGELFVRKITTWQQAGEGVSLLATQLGSPAP</sequence>
<keyword evidence="1" id="KW-0732">Signal</keyword>
<evidence type="ECO:0000259" key="3">
    <source>
        <dbReference type="Pfam" id="PF10647"/>
    </source>
</evidence>
<evidence type="ECO:0000256" key="1">
    <source>
        <dbReference type="SAM" id="SignalP"/>
    </source>
</evidence>
<feature type="domain" description="Lipoprotein LpqB C-terminal" evidence="3">
    <location>
        <begin position="360"/>
        <end position="565"/>
    </location>
</feature>
<protein>
    <recommendedName>
        <fullName evidence="7">GerMN domain-containing protein</fullName>
    </recommendedName>
</protein>
<dbReference type="InterPro" id="IPR011044">
    <property type="entry name" value="Quino_amine_DH_bsu"/>
</dbReference>
<feature type="domain" description="GerMN" evidence="2">
    <location>
        <begin position="188"/>
        <end position="298"/>
    </location>
</feature>
<gene>
    <name evidence="5" type="ORF">JOF34_002183</name>
</gene>
<evidence type="ECO:0000313" key="5">
    <source>
        <dbReference type="EMBL" id="MBP2437597.1"/>
    </source>
</evidence>
<name>A0ABS4ZK66_9MICO</name>
<proteinExistence type="predicted"/>
<evidence type="ECO:0000313" key="6">
    <source>
        <dbReference type="Proteomes" id="UP001519362"/>
    </source>
</evidence>
<organism evidence="5 6">
    <name type="scientific">Microbacterium amylolyticum</name>
    <dbReference type="NCBI Taxonomy" id="936337"/>
    <lineage>
        <taxon>Bacteria</taxon>
        <taxon>Bacillati</taxon>
        <taxon>Actinomycetota</taxon>
        <taxon>Actinomycetes</taxon>
        <taxon>Micrococcales</taxon>
        <taxon>Microbacteriaceae</taxon>
        <taxon>Microbacterium</taxon>
    </lineage>
</organism>
<dbReference type="Pfam" id="PF10646">
    <property type="entry name" value="Germane"/>
    <property type="match status" value="1"/>
</dbReference>
<feature type="signal peptide" evidence="1">
    <location>
        <begin position="1"/>
        <end position="22"/>
    </location>
</feature>
<evidence type="ECO:0008006" key="7">
    <source>
        <dbReference type="Google" id="ProtNLM"/>
    </source>
</evidence>
<comment type="caution">
    <text evidence="5">The sequence shown here is derived from an EMBL/GenBank/DDBJ whole genome shotgun (WGS) entry which is preliminary data.</text>
</comment>
<dbReference type="InterPro" id="IPR018910">
    <property type="entry name" value="LpqB_C"/>
</dbReference>
<dbReference type="Pfam" id="PF25976">
    <property type="entry name" value="LpqB_N"/>
    <property type="match status" value="1"/>
</dbReference>
<dbReference type="PROSITE" id="PS51257">
    <property type="entry name" value="PROKAR_LIPOPROTEIN"/>
    <property type="match status" value="1"/>
</dbReference>
<dbReference type="SUPFAM" id="SSF50969">
    <property type="entry name" value="YVTN repeat-like/Quinoprotein amine dehydrogenase"/>
    <property type="match status" value="1"/>
</dbReference>
<dbReference type="Proteomes" id="UP001519362">
    <property type="component" value="Unassembled WGS sequence"/>
</dbReference>
<dbReference type="InterPro" id="IPR059026">
    <property type="entry name" value="LpqB_N"/>
</dbReference>
<evidence type="ECO:0000259" key="2">
    <source>
        <dbReference type="Pfam" id="PF10646"/>
    </source>
</evidence>
<reference evidence="5 6" key="1">
    <citation type="submission" date="2021-03" db="EMBL/GenBank/DDBJ databases">
        <title>Sequencing the genomes of 1000 actinobacteria strains.</title>
        <authorList>
            <person name="Klenk H.-P."/>
        </authorList>
    </citation>
    <scope>NUCLEOTIDE SEQUENCE [LARGE SCALE GENOMIC DNA]</scope>
    <source>
        <strain evidence="5 6">DSM 24221</strain>
    </source>
</reference>
<feature type="chain" id="PRO_5046660260" description="GerMN domain-containing protein" evidence="1">
    <location>
        <begin position="23"/>
        <end position="577"/>
    </location>
</feature>
<dbReference type="Pfam" id="PF10647">
    <property type="entry name" value="Gmad1"/>
    <property type="match status" value="1"/>
</dbReference>
<dbReference type="RefSeq" id="WP_165133573.1">
    <property type="nucleotide sequence ID" value="NZ_CP049253.1"/>
</dbReference>
<keyword evidence="6" id="KW-1185">Reference proteome</keyword>
<evidence type="ECO:0000259" key="4">
    <source>
        <dbReference type="Pfam" id="PF25976"/>
    </source>
</evidence>
<dbReference type="EMBL" id="JAGIOL010000001">
    <property type="protein sequence ID" value="MBP2437597.1"/>
    <property type="molecule type" value="Genomic_DNA"/>
</dbReference>
<dbReference type="InterPro" id="IPR019606">
    <property type="entry name" value="GerMN"/>
</dbReference>
<feature type="domain" description="Lipoprotein LpqB N-terminal" evidence="4">
    <location>
        <begin position="51"/>
        <end position="179"/>
    </location>
</feature>
<accession>A0ABS4ZK66</accession>